<comment type="caution">
    <text evidence="4">The sequence shown here is derived from an EMBL/GenBank/DDBJ whole genome shotgun (WGS) entry which is preliminary data.</text>
</comment>
<sequence length="563" mass="64347">MPPRNAKSDGREKLMFKLQQHAGTWVPDTEDLIDSFVESYYLSLPNYCGAAINPPSKGYYLESGEEVMFKDLPLAMVVRKIASEIGKYVPVDLRDDVYHKVLVGMSGYRAIPPWGKKKTTPPKPARVRQDSPIPESEEADNQPPSIPLSVYETPMTPFSAPRDSKTSRQVLESFMPHLTASGDGYFVYSVISRDGSREGDRICARKPSGKWEVSHTIDDVPVHFLRDKLMVYTISGLEDEDASFLSDKREAAMEALCPDLTQSQRYQYRNLIIEDQRRINSPEYTPARYEEAKRILAANKGNRSIRSYEQAMQVVLLKEAFDAVDASIDYKTPKDARFPIMRDFEGAPKLIVRSVVVPHSAPLRAERMFLPTTTVDRDCDQVRAMVKTFCSTGDWTLEDFREALGPTMTREKLTTFLGKRGDDVHQHKSAAYLMGWEFFNRRQKMGLEVAGVIFQMDMQTLEENEQKLAVQSLALAERARALVKKQRKQLESLRDAQEREVKALEEAQERELRALEYSHMMNLSELEKSQAEETRALEDTPLERLNKRASNGKAGRRKKRTRR</sequence>
<name>A0AAJ0MA06_9PEZI</name>
<dbReference type="InterPro" id="IPR056143">
    <property type="entry name" value="DUF7726"/>
</dbReference>
<organism evidence="4 5">
    <name type="scientific">Lasiosphaeria hispida</name>
    <dbReference type="NCBI Taxonomy" id="260671"/>
    <lineage>
        <taxon>Eukaryota</taxon>
        <taxon>Fungi</taxon>
        <taxon>Dikarya</taxon>
        <taxon>Ascomycota</taxon>
        <taxon>Pezizomycotina</taxon>
        <taxon>Sordariomycetes</taxon>
        <taxon>Sordariomycetidae</taxon>
        <taxon>Sordariales</taxon>
        <taxon>Lasiosphaeriaceae</taxon>
        <taxon>Lasiosphaeria</taxon>
    </lineage>
</organism>
<dbReference type="EMBL" id="JAUIQD010000006">
    <property type="protein sequence ID" value="KAK3345781.1"/>
    <property type="molecule type" value="Genomic_DNA"/>
</dbReference>
<gene>
    <name evidence="4" type="ORF">B0T25DRAFT_550368</name>
</gene>
<evidence type="ECO:0000256" key="1">
    <source>
        <dbReference type="SAM" id="Coils"/>
    </source>
</evidence>
<proteinExistence type="predicted"/>
<feature type="compositionally biased region" description="Basic residues" evidence="2">
    <location>
        <begin position="554"/>
        <end position="563"/>
    </location>
</feature>
<evidence type="ECO:0000313" key="5">
    <source>
        <dbReference type="Proteomes" id="UP001275084"/>
    </source>
</evidence>
<evidence type="ECO:0000256" key="2">
    <source>
        <dbReference type="SAM" id="MobiDB-lite"/>
    </source>
</evidence>
<feature type="domain" description="DUF7726" evidence="3">
    <location>
        <begin position="374"/>
        <end position="447"/>
    </location>
</feature>
<reference evidence="4" key="1">
    <citation type="journal article" date="2023" name="Mol. Phylogenet. Evol.">
        <title>Genome-scale phylogeny and comparative genomics of the fungal order Sordariales.</title>
        <authorList>
            <person name="Hensen N."/>
            <person name="Bonometti L."/>
            <person name="Westerberg I."/>
            <person name="Brannstrom I.O."/>
            <person name="Guillou S."/>
            <person name="Cros-Aarteil S."/>
            <person name="Calhoun S."/>
            <person name="Haridas S."/>
            <person name="Kuo A."/>
            <person name="Mondo S."/>
            <person name="Pangilinan J."/>
            <person name="Riley R."/>
            <person name="LaButti K."/>
            <person name="Andreopoulos B."/>
            <person name="Lipzen A."/>
            <person name="Chen C."/>
            <person name="Yan M."/>
            <person name="Daum C."/>
            <person name="Ng V."/>
            <person name="Clum A."/>
            <person name="Steindorff A."/>
            <person name="Ohm R.A."/>
            <person name="Martin F."/>
            <person name="Silar P."/>
            <person name="Natvig D.O."/>
            <person name="Lalanne C."/>
            <person name="Gautier V."/>
            <person name="Ament-Velasquez S.L."/>
            <person name="Kruys A."/>
            <person name="Hutchinson M.I."/>
            <person name="Powell A.J."/>
            <person name="Barry K."/>
            <person name="Miller A.N."/>
            <person name="Grigoriev I.V."/>
            <person name="Debuchy R."/>
            <person name="Gladieux P."/>
            <person name="Hiltunen Thoren M."/>
            <person name="Johannesson H."/>
        </authorList>
    </citation>
    <scope>NUCLEOTIDE SEQUENCE</scope>
    <source>
        <strain evidence="4">CBS 955.72</strain>
    </source>
</reference>
<accession>A0AAJ0MA06</accession>
<keyword evidence="1" id="KW-0175">Coiled coil</keyword>
<dbReference type="Proteomes" id="UP001275084">
    <property type="component" value="Unassembled WGS sequence"/>
</dbReference>
<evidence type="ECO:0000313" key="4">
    <source>
        <dbReference type="EMBL" id="KAK3345781.1"/>
    </source>
</evidence>
<feature type="coiled-coil region" evidence="1">
    <location>
        <begin position="473"/>
        <end position="514"/>
    </location>
</feature>
<evidence type="ECO:0000259" key="3">
    <source>
        <dbReference type="Pfam" id="PF24852"/>
    </source>
</evidence>
<protein>
    <recommendedName>
        <fullName evidence="3">DUF7726 domain-containing protein</fullName>
    </recommendedName>
</protein>
<dbReference type="Pfam" id="PF24852">
    <property type="entry name" value="DUF7726"/>
    <property type="match status" value="1"/>
</dbReference>
<reference evidence="4" key="2">
    <citation type="submission" date="2023-06" db="EMBL/GenBank/DDBJ databases">
        <authorList>
            <consortium name="Lawrence Berkeley National Laboratory"/>
            <person name="Haridas S."/>
            <person name="Hensen N."/>
            <person name="Bonometti L."/>
            <person name="Westerberg I."/>
            <person name="Brannstrom I.O."/>
            <person name="Guillou S."/>
            <person name="Cros-Aarteil S."/>
            <person name="Calhoun S."/>
            <person name="Kuo A."/>
            <person name="Mondo S."/>
            <person name="Pangilinan J."/>
            <person name="Riley R."/>
            <person name="Labutti K."/>
            <person name="Andreopoulos B."/>
            <person name="Lipzen A."/>
            <person name="Chen C."/>
            <person name="Yanf M."/>
            <person name="Daum C."/>
            <person name="Ng V."/>
            <person name="Clum A."/>
            <person name="Steindorff A."/>
            <person name="Ohm R."/>
            <person name="Martin F."/>
            <person name="Silar P."/>
            <person name="Natvig D."/>
            <person name="Lalanne C."/>
            <person name="Gautier V."/>
            <person name="Ament-Velasquez S.L."/>
            <person name="Kruys A."/>
            <person name="Hutchinson M.I."/>
            <person name="Powell A.J."/>
            <person name="Barry K."/>
            <person name="Miller A.N."/>
            <person name="Grigoriev I.V."/>
            <person name="Debuchy R."/>
            <person name="Gladieux P."/>
            <person name="Thoren M.H."/>
            <person name="Johannesson H."/>
        </authorList>
    </citation>
    <scope>NUCLEOTIDE SEQUENCE</scope>
    <source>
        <strain evidence="4">CBS 955.72</strain>
    </source>
</reference>
<dbReference type="AlphaFoldDB" id="A0AAJ0MA06"/>
<feature type="region of interest" description="Disordered" evidence="2">
    <location>
        <begin position="113"/>
        <end position="147"/>
    </location>
</feature>
<feature type="compositionally biased region" description="Basic and acidic residues" evidence="2">
    <location>
        <begin position="525"/>
        <end position="546"/>
    </location>
</feature>
<feature type="region of interest" description="Disordered" evidence="2">
    <location>
        <begin position="524"/>
        <end position="563"/>
    </location>
</feature>
<keyword evidence="5" id="KW-1185">Reference proteome</keyword>